<comment type="caution">
    <text evidence="2">The sequence shown here is derived from an EMBL/GenBank/DDBJ whole genome shotgun (WGS) entry which is preliminary data.</text>
</comment>
<protein>
    <submittedName>
        <fullName evidence="2">Uncharacterized protein</fullName>
    </submittedName>
</protein>
<dbReference type="Proteomes" id="UP000257109">
    <property type="component" value="Unassembled WGS sequence"/>
</dbReference>
<sequence>MEVTLIRAQIIESQEATMARFLNGKKRKPTLQQAPTRRVNKGEKRNSLKGTKFPRKGMHPLKATEKRTMIFRDNRDVESESSQEETSTSRSKGKYKDEILCDFVPMEATYVLLGRPWQFNK</sequence>
<evidence type="ECO:0000256" key="1">
    <source>
        <dbReference type="SAM" id="MobiDB-lite"/>
    </source>
</evidence>
<dbReference type="AlphaFoldDB" id="A0A371G279"/>
<reference evidence="2" key="1">
    <citation type="submission" date="2018-05" db="EMBL/GenBank/DDBJ databases">
        <title>Draft genome of Mucuna pruriens seed.</title>
        <authorList>
            <person name="Nnadi N.E."/>
            <person name="Vos R."/>
            <person name="Hasami M.H."/>
            <person name="Devisetty U.K."/>
            <person name="Aguiy J.C."/>
        </authorList>
    </citation>
    <scope>NUCLEOTIDE SEQUENCE [LARGE SCALE GENOMIC DNA]</scope>
    <source>
        <strain evidence="2">JCA_2017</strain>
    </source>
</reference>
<gene>
    <name evidence="2" type="ORF">CR513_34249</name>
</gene>
<dbReference type="EMBL" id="QJKJ01006982">
    <property type="protein sequence ID" value="RDX84665.1"/>
    <property type="molecule type" value="Genomic_DNA"/>
</dbReference>
<feature type="compositionally biased region" description="Basic and acidic residues" evidence="1">
    <location>
        <begin position="62"/>
        <end position="78"/>
    </location>
</feature>
<feature type="region of interest" description="Disordered" evidence="1">
    <location>
        <begin position="22"/>
        <end position="93"/>
    </location>
</feature>
<proteinExistence type="predicted"/>
<evidence type="ECO:0000313" key="2">
    <source>
        <dbReference type="EMBL" id="RDX84665.1"/>
    </source>
</evidence>
<organism evidence="2 3">
    <name type="scientific">Mucuna pruriens</name>
    <name type="common">Velvet bean</name>
    <name type="synonym">Dolichos pruriens</name>
    <dbReference type="NCBI Taxonomy" id="157652"/>
    <lineage>
        <taxon>Eukaryota</taxon>
        <taxon>Viridiplantae</taxon>
        <taxon>Streptophyta</taxon>
        <taxon>Embryophyta</taxon>
        <taxon>Tracheophyta</taxon>
        <taxon>Spermatophyta</taxon>
        <taxon>Magnoliopsida</taxon>
        <taxon>eudicotyledons</taxon>
        <taxon>Gunneridae</taxon>
        <taxon>Pentapetalae</taxon>
        <taxon>rosids</taxon>
        <taxon>fabids</taxon>
        <taxon>Fabales</taxon>
        <taxon>Fabaceae</taxon>
        <taxon>Papilionoideae</taxon>
        <taxon>50 kb inversion clade</taxon>
        <taxon>NPAAA clade</taxon>
        <taxon>indigoferoid/millettioid clade</taxon>
        <taxon>Phaseoleae</taxon>
        <taxon>Mucuna</taxon>
    </lineage>
</organism>
<evidence type="ECO:0000313" key="3">
    <source>
        <dbReference type="Proteomes" id="UP000257109"/>
    </source>
</evidence>
<keyword evidence="3" id="KW-1185">Reference proteome</keyword>
<accession>A0A371G279</accession>
<name>A0A371G279_MUCPR</name>
<feature type="non-terminal residue" evidence="2">
    <location>
        <position position="1"/>
    </location>
</feature>